<evidence type="ECO:0000313" key="3">
    <source>
        <dbReference type="Proteomes" id="UP000290289"/>
    </source>
</evidence>
<sequence>MVWPAAEAERTWFEESPNLICDLLYGDRTSLQFLGSGSFPSLSHFVSTTSPLAVVPLANVVLPVVILAGTVNAYGLHVFLCYKILEVWPSRIEGSGLLLQLDLANSRGRRRKEREGGSLGGAAERSRQETVKLAIRALLEVVESGGKHIEVVVMTKDHGLKQLEEAEIDAIVVDIEAEKASAVAAKNGPPRET</sequence>
<dbReference type="Proteomes" id="UP000290289">
    <property type="component" value="Chromosome 14"/>
</dbReference>
<dbReference type="InterPro" id="IPR029055">
    <property type="entry name" value="Ntn_hydrolases_N"/>
</dbReference>
<keyword evidence="1" id="KW-1133">Transmembrane helix</keyword>
<keyword evidence="1" id="KW-0472">Membrane</keyword>
<accession>A0A498I3E7</accession>
<dbReference type="STRING" id="3750.A0A498I3E7"/>
<dbReference type="SUPFAM" id="SSF56235">
    <property type="entry name" value="N-terminal nucleophile aminohydrolases (Ntn hydrolases)"/>
    <property type="match status" value="1"/>
</dbReference>
<gene>
    <name evidence="2" type="ORF">DVH24_040037</name>
</gene>
<keyword evidence="1" id="KW-0812">Transmembrane</keyword>
<organism evidence="2 3">
    <name type="scientific">Malus domestica</name>
    <name type="common">Apple</name>
    <name type="synonym">Pyrus malus</name>
    <dbReference type="NCBI Taxonomy" id="3750"/>
    <lineage>
        <taxon>Eukaryota</taxon>
        <taxon>Viridiplantae</taxon>
        <taxon>Streptophyta</taxon>
        <taxon>Embryophyta</taxon>
        <taxon>Tracheophyta</taxon>
        <taxon>Spermatophyta</taxon>
        <taxon>Magnoliopsida</taxon>
        <taxon>eudicotyledons</taxon>
        <taxon>Gunneridae</taxon>
        <taxon>Pentapetalae</taxon>
        <taxon>rosids</taxon>
        <taxon>fabids</taxon>
        <taxon>Rosales</taxon>
        <taxon>Rosaceae</taxon>
        <taxon>Amygdaloideae</taxon>
        <taxon>Maleae</taxon>
        <taxon>Malus</taxon>
    </lineage>
</organism>
<reference evidence="2 3" key="1">
    <citation type="submission" date="2018-10" db="EMBL/GenBank/DDBJ databases">
        <title>A high-quality apple genome assembly.</title>
        <authorList>
            <person name="Hu J."/>
        </authorList>
    </citation>
    <scope>NUCLEOTIDE SEQUENCE [LARGE SCALE GENOMIC DNA]</scope>
    <source>
        <strain evidence="3">cv. HFTH1</strain>
        <tissue evidence="2">Young leaf</tissue>
    </source>
</reference>
<dbReference type="AlphaFoldDB" id="A0A498I3E7"/>
<feature type="transmembrane region" description="Helical" evidence="1">
    <location>
        <begin position="60"/>
        <end position="82"/>
    </location>
</feature>
<name>A0A498I3E7_MALDO</name>
<dbReference type="Gene3D" id="3.60.20.10">
    <property type="entry name" value="Glutamine Phosphoribosylpyrophosphate, subunit 1, domain 1"/>
    <property type="match status" value="1"/>
</dbReference>
<proteinExistence type="predicted"/>
<dbReference type="EMBL" id="RDQH01000340">
    <property type="protein sequence ID" value="RXH78066.1"/>
    <property type="molecule type" value="Genomic_DNA"/>
</dbReference>
<evidence type="ECO:0000256" key="1">
    <source>
        <dbReference type="SAM" id="Phobius"/>
    </source>
</evidence>
<comment type="caution">
    <text evidence="2">The sequence shown here is derived from an EMBL/GenBank/DDBJ whole genome shotgun (WGS) entry which is preliminary data.</text>
</comment>
<evidence type="ECO:0000313" key="2">
    <source>
        <dbReference type="EMBL" id="RXH78066.1"/>
    </source>
</evidence>
<keyword evidence="3" id="KW-1185">Reference proteome</keyword>
<protein>
    <submittedName>
        <fullName evidence="2">Uncharacterized protein</fullName>
    </submittedName>
</protein>